<evidence type="ECO:0000313" key="1">
    <source>
        <dbReference type="EMBL" id="KAL3702270.1"/>
    </source>
</evidence>
<proteinExistence type="predicted"/>
<name>A0ABD3IEX1_9MARC</name>
<comment type="caution">
    <text evidence="1">The sequence shown here is derived from an EMBL/GenBank/DDBJ whole genome shotgun (WGS) entry which is preliminary data.</text>
</comment>
<gene>
    <name evidence="1" type="ORF">R1sor_020292</name>
</gene>
<organism evidence="1 2">
    <name type="scientific">Riccia sorocarpa</name>
    <dbReference type="NCBI Taxonomy" id="122646"/>
    <lineage>
        <taxon>Eukaryota</taxon>
        <taxon>Viridiplantae</taxon>
        <taxon>Streptophyta</taxon>
        <taxon>Embryophyta</taxon>
        <taxon>Marchantiophyta</taxon>
        <taxon>Marchantiopsida</taxon>
        <taxon>Marchantiidae</taxon>
        <taxon>Marchantiales</taxon>
        <taxon>Ricciaceae</taxon>
        <taxon>Riccia</taxon>
    </lineage>
</organism>
<keyword evidence="2" id="KW-1185">Reference proteome</keyword>
<protein>
    <recommendedName>
        <fullName evidence="3">Transposase</fullName>
    </recommendedName>
</protein>
<evidence type="ECO:0008006" key="3">
    <source>
        <dbReference type="Google" id="ProtNLM"/>
    </source>
</evidence>
<sequence length="304" mass="35776">MWEHFILHGRFHVTRIWHNKRDWDSSDEEWYEDSQDENREGRQDRMTTVTYDQHQQGDFDGSFDVNRMITEIFTQIDEVNAEILDVEEESSSPHADYNDEPFELGVQQSDNSQEQLPVGLDDIGVFEDVGTLKAACAPLYEDAKISQIAFVMMLLNIFSAHGCPNVVVDEILKFLHKVVMPEDSKQWKHIDATWPNFARETRNMRFGLALDGINPFSVQSSIWSSWPIILLNYNLPPWTEYFRERMLRLFRKYYIRQFIGDIGDTFPQATLGGLVDMLIYLMERWKDVHLHQDFQVQAFNKQPN</sequence>
<evidence type="ECO:0000313" key="2">
    <source>
        <dbReference type="Proteomes" id="UP001633002"/>
    </source>
</evidence>
<dbReference type="Pfam" id="PF02992">
    <property type="entry name" value="Transposase_21"/>
    <property type="match status" value="1"/>
</dbReference>
<dbReference type="InterPro" id="IPR004242">
    <property type="entry name" value="Transposase_21"/>
</dbReference>
<dbReference type="EMBL" id="JBJQOH010000001">
    <property type="protein sequence ID" value="KAL3702270.1"/>
    <property type="molecule type" value="Genomic_DNA"/>
</dbReference>
<reference evidence="1 2" key="1">
    <citation type="submission" date="2024-09" db="EMBL/GenBank/DDBJ databases">
        <title>Chromosome-scale assembly of Riccia sorocarpa.</title>
        <authorList>
            <person name="Paukszto L."/>
        </authorList>
    </citation>
    <scope>NUCLEOTIDE SEQUENCE [LARGE SCALE GENOMIC DNA]</scope>
    <source>
        <strain evidence="1">LP-2024</strain>
        <tissue evidence="1">Aerial parts of the thallus</tissue>
    </source>
</reference>
<dbReference type="Proteomes" id="UP001633002">
    <property type="component" value="Unassembled WGS sequence"/>
</dbReference>
<dbReference type="AlphaFoldDB" id="A0ABD3IEX1"/>
<accession>A0ABD3IEX1</accession>